<keyword evidence="4" id="KW-0808">Transferase</keyword>
<dbReference type="GO" id="GO:0000139">
    <property type="term" value="C:Golgi membrane"/>
    <property type="evidence" value="ECO:0007669"/>
    <property type="project" value="UniProtKB-SubCell"/>
</dbReference>
<evidence type="ECO:0000256" key="4">
    <source>
        <dbReference type="ARBA" id="ARBA00022679"/>
    </source>
</evidence>
<gene>
    <name evidence="13" type="ORF">PMEA_00007679</name>
</gene>
<evidence type="ECO:0000313" key="14">
    <source>
        <dbReference type="Proteomes" id="UP001159428"/>
    </source>
</evidence>
<evidence type="ECO:0000256" key="6">
    <source>
        <dbReference type="ARBA" id="ARBA00022968"/>
    </source>
</evidence>
<evidence type="ECO:0000256" key="5">
    <source>
        <dbReference type="ARBA" id="ARBA00022692"/>
    </source>
</evidence>
<keyword evidence="10" id="KW-0325">Glycoprotein</keyword>
<dbReference type="EC" id="2.4.1.-" evidence="11"/>
<comment type="subcellular location">
    <subcellularLocation>
        <location evidence="1 11">Golgi apparatus membrane</location>
        <topology evidence="1 11">Single-pass type II membrane protein</topology>
    </subcellularLocation>
</comment>
<keyword evidence="6" id="KW-0735">Signal-anchor</keyword>
<feature type="chain" id="PRO_5043930910" description="Hexosyltransferase" evidence="12">
    <location>
        <begin position="23"/>
        <end position="341"/>
    </location>
</feature>
<evidence type="ECO:0000256" key="9">
    <source>
        <dbReference type="ARBA" id="ARBA00023136"/>
    </source>
</evidence>
<keyword evidence="12" id="KW-0732">Signal</keyword>
<dbReference type="PANTHER" id="PTHR11214">
    <property type="entry name" value="BETA-1,3-N-ACETYLGLUCOSAMINYLTRANSFERASE"/>
    <property type="match status" value="1"/>
</dbReference>
<evidence type="ECO:0000256" key="7">
    <source>
        <dbReference type="ARBA" id="ARBA00022989"/>
    </source>
</evidence>
<evidence type="ECO:0000313" key="13">
    <source>
        <dbReference type="EMBL" id="CAH3117870.1"/>
    </source>
</evidence>
<dbReference type="GO" id="GO:0016758">
    <property type="term" value="F:hexosyltransferase activity"/>
    <property type="evidence" value="ECO:0007669"/>
    <property type="project" value="InterPro"/>
</dbReference>
<accession>A0AAU9WL48</accession>
<evidence type="ECO:0000256" key="12">
    <source>
        <dbReference type="SAM" id="SignalP"/>
    </source>
</evidence>
<keyword evidence="8 11" id="KW-0333">Golgi apparatus</keyword>
<dbReference type="SUPFAM" id="SSF53448">
    <property type="entry name" value="Nucleotide-diphospho-sugar transferases"/>
    <property type="match status" value="1"/>
</dbReference>
<reference evidence="13 14" key="1">
    <citation type="submission" date="2022-05" db="EMBL/GenBank/DDBJ databases">
        <authorList>
            <consortium name="Genoscope - CEA"/>
            <person name="William W."/>
        </authorList>
    </citation>
    <scope>NUCLEOTIDE SEQUENCE [LARGE SCALE GENOMIC DNA]</scope>
</reference>
<dbReference type="Proteomes" id="UP001159428">
    <property type="component" value="Unassembled WGS sequence"/>
</dbReference>
<proteinExistence type="inferred from homology"/>
<keyword evidence="9" id="KW-0472">Membrane</keyword>
<dbReference type="AlphaFoldDB" id="A0AAU9WL48"/>
<dbReference type="FunFam" id="3.90.550.50:FF:000001">
    <property type="entry name" value="Hexosyltransferase"/>
    <property type="match status" value="1"/>
</dbReference>
<name>A0AAU9WL48_9CNID</name>
<protein>
    <recommendedName>
        <fullName evidence="11">Hexosyltransferase</fullName>
        <ecNumber evidence="11">2.4.1.-</ecNumber>
    </recommendedName>
</protein>
<dbReference type="PROSITE" id="PS51257">
    <property type="entry name" value="PROKAR_LIPOPROTEIN"/>
    <property type="match status" value="1"/>
</dbReference>
<sequence>MSRKRVRRILVVLALVLTSCVSFQLGLVWNSRSYSSDTVSEEPREELNDKGRLQEMVFRELKIDPLNSTAKSSSFTTTSLSPQISHKTFLITRRSCMQHYDLLMIISSSPGNSKRRKIIRKTWAFERSAKPRWTSVFLVAQTRDEAVSNVLLDEDEAHKDLVRASYYDHYWNQTRKIKMGFEWAVKYCNFSFLLKVDDDVFVHVPRVLSFLSAPTTPKKMFYAGNHYTNPVPFRGGKWKVTYEEYNETRYPDFCPGFGYVLSHDVVRAFVDTFSSLPFFRLDDVYVGMLASKNGINITNNVGFEVWHPPQYVCVPTKDTLVRHDVGEECQMKMFNLAIFLQ</sequence>
<organism evidence="13 14">
    <name type="scientific">Pocillopora meandrina</name>
    <dbReference type="NCBI Taxonomy" id="46732"/>
    <lineage>
        <taxon>Eukaryota</taxon>
        <taxon>Metazoa</taxon>
        <taxon>Cnidaria</taxon>
        <taxon>Anthozoa</taxon>
        <taxon>Hexacorallia</taxon>
        <taxon>Scleractinia</taxon>
        <taxon>Astrocoeniina</taxon>
        <taxon>Pocilloporidae</taxon>
        <taxon>Pocillopora</taxon>
    </lineage>
</organism>
<dbReference type="GO" id="GO:0006493">
    <property type="term" value="P:protein O-linked glycosylation"/>
    <property type="evidence" value="ECO:0007669"/>
    <property type="project" value="TreeGrafter"/>
</dbReference>
<dbReference type="PANTHER" id="PTHR11214:SF3">
    <property type="entry name" value="BETA-1,3-GALACTOSYLTRANSFERASE 6"/>
    <property type="match status" value="1"/>
</dbReference>
<keyword evidence="5" id="KW-0812">Transmembrane</keyword>
<keyword evidence="14" id="KW-1185">Reference proteome</keyword>
<evidence type="ECO:0000256" key="11">
    <source>
        <dbReference type="RuleBase" id="RU363063"/>
    </source>
</evidence>
<comment type="similarity">
    <text evidence="2 11">Belongs to the glycosyltransferase 31 family.</text>
</comment>
<evidence type="ECO:0000256" key="10">
    <source>
        <dbReference type="ARBA" id="ARBA00023180"/>
    </source>
</evidence>
<dbReference type="InterPro" id="IPR029044">
    <property type="entry name" value="Nucleotide-diphossugar_trans"/>
</dbReference>
<keyword evidence="7" id="KW-1133">Transmembrane helix</keyword>
<evidence type="ECO:0000256" key="1">
    <source>
        <dbReference type="ARBA" id="ARBA00004323"/>
    </source>
</evidence>
<dbReference type="EMBL" id="CALNXJ010000016">
    <property type="protein sequence ID" value="CAH3117870.1"/>
    <property type="molecule type" value="Genomic_DNA"/>
</dbReference>
<keyword evidence="3 11" id="KW-0328">Glycosyltransferase</keyword>
<evidence type="ECO:0000256" key="8">
    <source>
        <dbReference type="ARBA" id="ARBA00023034"/>
    </source>
</evidence>
<feature type="signal peptide" evidence="12">
    <location>
        <begin position="1"/>
        <end position="22"/>
    </location>
</feature>
<evidence type="ECO:0000256" key="2">
    <source>
        <dbReference type="ARBA" id="ARBA00008661"/>
    </source>
</evidence>
<evidence type="ECO:0000256" key="3">
    <source>
        <dbReference type="ARBA" id="ARBA00022676"/>
    </source>
</evidence>
<dbReference type="Gene3D" id="3.90.550.50">
    <property type="match status" value="1"/>
</dbReference>
<comment type="caution">
    <text evidence="13">The sequence shown here is derived from an EMBL/GenBank/DDBJ whole genome shotgun (WGS) entry which is preliminary data.</text>
</comment>
<dbReference type="Pfam" id="PF01762">
    <property type="entry name" value="Galactosyl_T"/>
    <property type="match status" value="1"/>
</dbReference>
<dbReference type="InterPro" id="IPR002659">
    <property type="entry name" value="Glyco_trans_31"/>
</dbReference>